<dbReference type="PANTHER" id="PTHR22754:SF32">
    <property type="entry name" value="DISCO-INTERACTING PROTEIN 2"/>
    <property type="match status" value="1"/>
</dbReference>
<evidence type="ECO:0000313" key="3">
    <source>
        <dbReference type="EMBL" id="MUN40928.1"/>
    </source>
</evidence>
<dbReference type="InterPro" id="IPR045851">
    <property type="entry name" value="AMP-bd_C_sf"/>
</dbReference>
<dbReference type="Gene3D" id="3.40.50.12780">
    <property type="entry name" value="N-terminal domain of ligase-like"/>
    <property type="match status" value="1"/>
</dbReference>
<dbReference type="GO" id="GO:0070566">
    <property type="term" value="F:adenylyltransferase activity"/>
    <property type="evidence" value="ECO:0007669"/>
    <property type="project" value="TreeGrafter"/>
</dbReference>
<evidence type="ECO:0000313" key="4">
    <source>
        <dbReference type="Proteomes" id="UP000432015"/>
    </source>
</evidence>
<accession>A0A7K1L928</accession>
<proteinExistence type="inferred from homology"/>
<evidence type="ECO:0000256" key="1">
    <source>
        <dbReference type="ARBA" id="ARBA00006432"/>
    </source>
</evidence>
<feature type="domain" description="AMP-dependent synthetase/ligase" evidence="2">
    <location>
        <begin position="44"/>
        <end position="376"/>
    </location>
</feature>
<gene>
    <name evidence="3" type="ORF">GNZ18_30635</name>
</gene>
<dbReference type="InterPro" id="IPR000873">
    <property type="entry name" value="AMP-dep_synth/lig_dom"/>
</dbReference>
<dbReference type="GO" id="GO:0006633">
    <property type="term" value="P:fatty acid biosynthetic process"/>
    <property type="evidence" value="ECO:0007669"/>
    <property type="project" value="TreeGrafter"/>
</dbReference>
<comment type="caution">
    <text evidence="3">The sequence shown here is derived from an EMBL/GenBank/DDBJ whole genome shotgun (WGS) entry which is preliminary data.</text>
</comment>
<dbReference type="InterPro" id="IPR042099">
    <property type="entry name" value="ANL_N_sf"/>
</dbReference>
<sequence>MTLAETIAPGPGGVRLHFPSEKVSVPYGELWKSGEAMGCLRARSDGRPVAVALSNTRACVTVLVGAIAAGVPLVSVPMPPRGSDLDWYAGFIRRICAVSGAATLVVDAAFLPMIPPMDGIEFLSYEDAVALTGPRDLSPESFTLTQFTSGSTADPKGVVLPGHKITANLLALMEWLGPERGDGTCTWLPLSHDMGLIGMFLGSLTAVGRRLVRDFDLVMMTPQGFLRGPGRWLATCEEFGSTFTAAPNYAFDMVARKRGTVSDLSRLRCCIAGGEPIRAASLERFTEVMAGVRFDPAAFAPAYGMAEAVLAVTGTPQDERWRTVELDAIPGGVEFAAAQGHRIVSSGRPLPGYEVRIEGEGVGEILVRGPSIADSYADGARLPDVEGWFHTRDIGAVHEGELYVFGRTDDVFQVAGRNIYAIDVEAYASEVDGIRTGRVVAVPERGELTVVAECEPGFTGEGEVQRLVRELSNQIVTRVGVAPRRVLLARRGILPLTSSGKIRRRPLVAALESDDLKILDGSQV</sequence>
<dbReference type="AlphaFoldDB" id="A0A7K1L928"/>
<dbReference type="Gene3D" id="3.30.300.30">
    <property type="match status" value="1"/>
</dbReference>
<dbReference type="PANTHER" id="PTHR22754">
    <property type="entry name" value="DISCO-INTERACTING PROTEIN 2 DIP2 -RELATED"/>
    <property type="match status" value="1"/>
</dbReference>
<dbReference type="GO" id="GO:0005886">
    <property type="term" value="C:plasma membrane"/>
    <property type="evidence" value="ECO:0007669"/>
    <property type="project" value="TreeGrafter"/>
</dbReference>
<keyword evidence="4" id="KW-1185">Reference proteome</keyword>
<protein>
    <submittedName>
        <fullName evidence="3">AMP-binding protein</fullName>
    </submittedName>
</protein>
<name>A0A7K1L928_9ACTN</name>
<organism evidence="3 4">
    <name type="scientific">Actinomadura litoris</name>
    <dbReference type="NCBI Taxonomy" id="2678616"/>
    <lineage>
        <taxon>Bacteria</taxon>
        <taxon>Bacillati</taxon>
        <taxon>Actinomycetota</taxon>
        <taxon>Actinomycetes</taxon>
        <taxon>Streptosporangiales</taxon>
        <taxon>Thermomonosporaceae</taxon>
        <taxon>Actinomadura</taxon>
    </lineage>
</organism>
<evidence type="ECO:0000259" key="2">
    <source>
        <dbReference type="Pfam" id="PF00501"/>
    </source>
</evidence>
<comment type="similarity">
    <text evidence="1">Belongs to the ATP-dependent AMP-binding enzyme family.</text>
</comment>
<dbReference type="SUPFAM" id="SSF56801">
    <property type="entry name" value="Acetyl-CoA synthetase-like"/>
    <property type="match status" value="1"/>
</dbReference>
<dbReference type="Pfam" id="PF00501">
    <property type="entry name" value="AMP-binding"/>
    <property type="match status" value="1"/>
</dbReference>
<dbReference type="Proteomes" id="UP000432015">
    <property type="component" value="Unassembled WGS sequence"/>
</dbReference>
<dbReference type="EMBL" id="WOFH01000012">
    <property type="protein sequence ID" value="MUN40928.1"/>
    <property type="molecule type" value="Genomic_DNA"/>
</dbReference>
<reference evidence="3 4" key="1">
    <citation type="submission" date="2019-11" db="EMBL/GenBank/DDBJ databases">
        <authorList>
            <person name="Cao P."/>
        </authorList>
    </citation>
    <scope>NUCLEOTIDE SEQUENCE [LARGE SCALE GENOMIC DNA]</scope>
    <source>
        <strain evidence="3 4">NEAU-AAG5</strain>
    </source>
</reference>